<proteinExistence type="predicted"/>
<dbReference type="Pfam" id="PF00534">
    <property type="entry name" value="Glycos_transf_1"/>
    <property type="match status" value="1"/>
</dbReference>
<dbReference type="SUPFAM" id="SSF53756">
    <property type="entry name" value="UDP-Glycosyltransferase/glycogen phosphorylase"/>
    <property type="match status" value="1"/>
</dbReference>
<dbReference type="Gene3D" id="3.40.50.2000">
    <property type="entry name" value="Glycogen Phosphorylase B"/>
    <property type="match status" value="2"/>
</dbReference>
<dbReference type="EMBL" id="CAJNBJ010000022">
    <property type="protein sequence ID" value="CAE6804291.1"/>
    <property type="molecule type" value="Genomic_DNA"/>
</dbReference>
<name>A0ABM8SED0_9BACT</name>
<sequence>MVETSTGVNVSPGPSSVSGLHEKISDAMKVLVISAAYPPMHAGEATNTYHLCRQMVERGVEVHVLTSYGNVGTADPQIHVHATMQGWGWVDLLRVRSFLKTYAPDAVFLMYIGLMYKFHPMVTFLPTVSKRLFPKMPFVTRYESAFVGADPSKTGTLSRLFRKLVVRWAGTSDVAYSSGTLLRDSDTVIALCERHRAMLIKEWPPVEKKVALIPPPPNLFIASNVGGVARERGRKRLGVTSSEFIVTFFGYLYPIKGIETLLRAFAVVSAQHPEARLLFIGGKVGLDVEGGGSYFDDMQALAKDLHINARTIWTGAFKSDEEEASLLLHASDVCVLPFLEGVQLNNSSFASMVAHGLPIIVTRGPLMDKAIVDGENVLTCEPRDHQEVARLILQVMAQDELRARLGRGARKLAAEWFSWETATEKTLTAMQPRLPQASV</sequence>
<gene>
    <name evidence="2" type="ORF">NSPZN2_90015</name>
</gene>
<dbReference type="InterPro" id="IPR001296">
    <property type="entry name" value="Glyco_trans_1"/>
</dbReference>
<feature type="domain" description="Glycosyl transferase family 1" evidence="1">
    <location>
        <begin position="231"/>
        <end position="411"/>
    </location>
</feature>
<dbReference type="RefSeq" id="WP_213044350.1">
    <property type="nucleotide sequence ID" value="NZ_CAJNBJ010000022.1"/>
</dbReference>
<keyword evidence="3" id="KW-1185">Reference proteome</keyword>
<accession>A0ABM8SED0</accession>
<evidence type="ECO:0000259" key="1">
    <source>
        <dbReference type="Pfam" id="PF00534"/>
    </source>
</evidence>
<evidence type="ECO:0000313" key="2">
    <source>
        <dbReference type="EMBL" id="CAE6804291.1"/>
    </source>
</evidence>
<dbReference type="Proteomes" id="UP000675880">
    <property type="component" value="Unassembled WGS sequence"/>
</dbReference>
<reference evidence="2 3" key="1">
    <citation type="submission" date="2021-02" db="EMBL/GenBank/DDBJ databases">
        <authorList>
            <person name="Han P."/>
        </authorList>
    </citation>
    <scope>NUCLEOTIDE SEQUENCE [LARGE SCALE GENOMIC DNA]</scope>
    <source>
        <strain evidence="2">Candidatus Nitrospira sp. ZN2</strain>
    </source>
</reference>
<dbReference type="PANTHER" id="PTHR12526">
    <property type="entry name" value="GLYCOSYLTRANSFERASE"/>
    <property type="match status" value="1"/>
</dbReference>
<protein>
    <recommendedName>
        <fullName evidence="1">Glycosyl transferase family 1 domain-containing protein</fullName>
    </recommendedName>
</protein>
<evidence type="ECO:0000313" key="3">
    <source>
        <dbReference type="Proteomes" id="UP000675880"/>
    </source>
</evidence>
<dbReference type="CDD" id="cd03801">
    <property type="entry name" value="GT4_PimA-like"/>
    <property type="match status" value="1"/>
</dbReference>
<organism evidence="2 3">
    <name type="scientific">Nitrospira defluvii</name>
    <dbReference type="NCBI Taxonomy" id="330214"/>
    <lineage>
        <taxon>Bacteria</taxon>
        <taxon>Pseudomonadati</taxon>
        <taxon>Nitrospirota</taxon>
        <taxon>Nitrospiria</taxon>
        <taxon>Nitrospirales</taxon>
        <taxon>Nitrospiraceae</taxon>
        <taxon>Nitrospira</taxon>
    </lineage>
</organism>
<comment type="caution">
    <text evidence="2">The sequence shown here is derived from an EMBL/GenBank/DDBJ whole genome shotgun (WGS) entry which is preliminary data.</text>
</comment>